<dbReference type="Gene3D" id="3.30.300.30">
    <property type="match status" value="1"/>
</dbReference>
<dbReference type="EMBL" id="JACHLE010000001">
    <property type="protein sequence ID" value="MBB4804729.1"/>
    <property type="molecule type" value="Genomic_DNA"/>
</dbReference>
<dbReference type="GO" id="GO:0031177">
    <property type="term" value="F:phosphopantetheine binding"/>
    <property type="evidence" value="ECO:0007669"/>
    <property type="project" value="TreeGrafter"/>
</dbReference>
<evidence type="ECO:0000259" key="4">
    <source>
        <dbReference type="PROSITE" id="PS50075"/>
    </source>
</evidence>
<protein>
    <submittedName>
        <fullName evidence="5">Acyl carrier protein</fullName>
    </submittedName>
</protein>
<name>A0A840K6A9_9FLAO</name>
<organism evidence="5 6">
    <name type="scientific">Chryseobacterium defluvii</name>
    <dbReference type="NCBI Taxonomy" id="160396"/>
    <lineage>
        <taxon>Bacteria</taxon>
        <taxon>Pseudomonadati</taxon>
        <taxon>Bacteroidota</taxon>
        <taxon>Flavobacteriia</taxon>
        <taxon>Flavobacteriales</taxon>
        <taxon>Weeksellaceae</taxon>
        <taxon>Chryseobacterium group</taxon>
        <taxon>Chryseobacterium</taxon>
    </lineage>
</organism>
<dbReference type="SUPFAM" id="SSF56801">
    <property type="entry name" value="Acetyl-CoA synthetase-like"/>
    <property type="match status" value="1"/>
</dbReference>
<dbReference type="InterPro" id="IPR045851">
    <property type="entry name" value="AMP-bd_C_sf"/>
</dbReference>
<evidence type="ECO:0000313" key="5">
    <source>
        <dbReference type="EMBL" id="MBB4804729.1"/>
    </source>
</evidence>
<dbReference type="Pfam" id="PF00550">
    <property type="entry name" value="PP-binding"/>
    <property type="match status" value="1"/>
</dbReference>
<dbReference type="AlphaFoldDB" id="A0A840K6A9"/>
<dbReference type="Gene3D" id="3.30.559.10">
    <property type="entry name" value="Chloramphenicol acetyltransferase-like domain"/>
    <property type="match status" value="1"/>
</dbReference>
<dbReference type="FunFam" id="1.10.1200.10:FF:000005">
    <property type="entry name" value="Nonribosomal peptide synthetase 1"/>
    <property type="match status" value="1"/>
</dbReference>
<evidence type="ECO:0000256" key="1">
    <source>
        <dbReference type="ARBA" id="ARBA00001957"/>
    </source>
</evidence>
<keyword evidence="3" id="KW-0597">Phosphoprotein</keyword>
<reference evidence="5 6" key="1">
    <citation type="submission" date="2020-08" db="EMBL/GenBank/DDBJ databases">
        <title>Functional genomics of gut bacteria from endangered species of beetles.</title>
        <authorList>
            <person name="Carlos-Shanley C."/>
        </authorList>
    </citation>
    <scope>NUCLEOTIDE SEQUENCE [LARGE SCALE GENOMIC DNA]</scope>
    <source>
        <strain evidence="5 6">S00151</strain>
    </source>
</reference>
<dbReference type="PANTHER" id="PTHR45527">
    <property type="entry name" value="NONRIBOSOMAL PEPTIDE SYNTHETASE"/>
    <property type="match status" value="1"/>
</dbReference>
<feature type="domain" description="Carrier" evidence="4">
    <location>
        <begin position="43"/>
        <end position="118"/>
    </location>
</feature>
<evidence type="ECO:0000256" key="3">
    <source>
        <dbReference type="ARBA" id="ARBA00022553"/>
    </source>
</evidence>
<dbReference type="Gene3D" id="3.30.559.30">
    <property type="entry name" value="Nonribosomal peptide synthetase, condensation domain"/>
    <property type="match status" value="1"/>
</dbReference>
<dbReference type="PROSITE" id="PS50075">
    <property type="entry name" value="CARRIER"/>
    <property type="match status" value="1"/>
</dbReference>
<dbReference type="GO" id="GO:0044550">
    <property type="term" value="P:secondary metabolite biosynthetic process"/>
    <property type="evidence" value="ECO:0007669"/>
    <property type="project" value="TreeGrafter"/>
</dbReference>
<dbReference type="RefSeq" id="WP_228460878.1">
    <property type="nucleotide sequence ID" value="NZ_JACHLE010000001.1"/>
</dbReference>
<dbReference type="InterPro" id="IPR009081">
    <property type="entry name" value="PP-bd_ACP"/>
</dbReference>
<dbReference type="SUPFAM" id="SSF47336">
    <property type="entry name" value="ACP-like"/>
    <property type="match status" value="1"/>
</dbReference>
<keyword evidence="6" id="KW-1185">Reference proteome</keyword>
<evidence type="ECO:0000313" key="6">
    <source>
        <dbReference type="Proteomes" id="UP000592180"/>
    </source>
</evidence>
<dbReference type="InterPro" id="IPR023213">
    <property type="entry name" value="CAT-like_dom_sf"/>
</dbReference>
<dbReference type="InterPro" id="IPR036736">
    <property type="entry name" value="ACP-like_sf"/>
</dbReference>
<keyword evidence="2" id="KW-0596">Phosphopantetheine</keyword>
<dbReference type="InterPro" id="IPR001242">
    <property type="entry name" value="Condensation_dom"/>
</dbReference>
<feature type="non-terminal residue" evidence="5">
    <location>
        <position position="1"/>
    </location>
</feature>
<dbReference type="Proteomes" id="UP000592180">
    <property type="component" value="Unassembled WGS sequence"/>
</dbReference>
<dbReference type="GO" id="GO:0003824">
    <property type="term" value="F:catalytic activity"/>
    <property type="evidence" value="ECO:0007669"/>
    <property type="project" value="InterPro"/>
</dbReference>
<accession>A0A840K6A9</accession>
<proteinExistence type="predicted"/>
<comment type="caution">
    <text evidence="5">The sequence shown here is derived from an EMBL/GenBank/DDBJ whole genome shotgun (WGS) entry which is preliminary data.</text>
</comment>
<dbReference type="Gene3D" id="1.10.1200.10">
    <property type="entry name" value="ACP-like"/>
    <property type="match status" value="1"/>
</dbReference>
<dbReference type="GO" id="GO:0005737">
    <property type="term" value="C:cytoplasm"/>
    <property type="evidence" value="ECO:0007669"/>
    <property type="project" value="TreeGrafter"/>
</dbReference>
<sequence>PEYMVPGFYVELEAIPLTPNGKIDRKSLPGVSGEDLIRREYTAPGNETEEKLVEIWQQTLGIEKVGVTDNFFELGGHSLAAGKILNSISRKLNKEVSLKYIFENQTIENLAKVLDSNSKAKTVIPKAETVIPKAEEKDFYALTSDQMNIWLASQKEDLSNAYNMYSVFEIEGSFNDLLLEQSIHTVIRENEILRTNFIEKDGGIFQTVRQEINFKIETIHVTEENFLSSIKNLTSQNFNLAADTLLRTAVVNNSNGRKYLVFLTHHIIVDGMSLEIILNKLIGVYNNETLKTTGDIQFKDYSEWQQIRINQTMPNTHKSHAKTKVLNSDQMRGTVKNGTFHLSTDRYDQLREISNENKTTVFSSVLTLLSIVLNKIYQQNTICLGTVFSGRNAAQLEDTIGMFIKTLPIHLPVDEISNFESLTKINQNSLMDMEENMDRSFAGNLSELTDFLVIYQNSDTLSKDNIDFGTFVLKKQKMHSTQSRFPVVFNFFETDGLKCEVEYSENINYNLVEIILEKLSLLIDWVYGNPGKTIKEADLSTALEKQVRDSVDIDFDF</sequence>
<dbReference type="GO" id="GO:0043041">
    <property type="term" value="P:amino acid activation for nonribosomal peptide biosynthetic process"/>
    <property type="evidence" value="ECO:0007669"/>
    <property type="project" value="TreeGrafter"/>
</dbReference>
<dbReference type="PANTHER" id="PTHR45527:SF1">
    <property type="entry name" value="FATTY ACID SYNTHASE"/>
    <property type="match status" value="1"/>
</dbReference>
<gene>
    <name evidence="5" type="ORF">HNP38_000001</name>
</gene>
<comment type="cofactor">
    <cofactor evidence="1">
        <name>pantetheine 4'-phosphate</name>
        <dbReference type="ChEBI" id="CHEBI:47942"/>
    </cofactor>
</comment>
<evidence type="ECO:0000256" key="2">
    <source>
        <dbReference type="ARBA" id="ARBA00022450"/>
    </source>
</evidence>
<dbReference type="SUPFAM" id="SSF52777">
    <property type="entry name" value="CoA-dependent acyltransferases"/>
    <property type="match status" value="2"/>
</dbReference>
<dbReference type="Pfam" id="PF00668">
    <property type="entry name" value="Condensation"/>
    <property type="match status" value="1"/>
</dbReference>